<evidence type="ECO:0008006" key="6">
    <source>
        <dbReference type="Google" id="ProtNLM"/>
    </source>
</evidence>
<accession>A0A066YY85</accession>
<dbReference type="PATRIC" id="fig|1348663.4.peg.3354"/>
<keyword evidence="3" id="KW-0732">Signal</keyword>
<protein>
    <recommendedName>
        <fullName evidence="6">Gram-positive cocci surface proteins LPxTG domain-containing protein</fullName>
    </recommendedName>
</protein>
<sequence>MGNSRITRPAAIGAPLAAAVLALSSAPAHAAEELRLDVPATFAVPAAPASGDATAMELQVTSSGPLAADTSRDVVVTYDATGLAGIASFTPPATGWGSKCTATGQVHTCTFGVRSWPNSNSFSSQFNPKLTAVKGAPQGQAGHLKISQNWAGSPAGAATDVSVYAGGPKLEFDQGIDSRPIEAGQPGSVVKQAFQVTNNGTVESGQLVVGARLSPGLTFKQHYANCSYGTYTGTFEPFKNTQAAVCTVNTSVKPGQTVTLDPIEAVVGTDALYPDIEFTVASGENSPSLKYVRGDFAFAPASQSGPRLTAGLPEDPNAKPGPPNVGPQAREHVILQYRITNHADFSARGAWAPTDGGKKGTLTLTVHNGGPAAVEYLRSGNPIATVLATLPSGVTVSGKLPDGCFTRPEHPDLVACNLPMWLLNGADLSFALPLAVSDPAAAPKAAVALTTEQGAYEVKVEALPYDTENANNAFSLALGSTAATAAPSATPGPTGTPTGAPSGAPSGSPAATGPARPSGSATPSVSASSSATAQGGSGGGLAFTGSEGTGTMVGLGIGAIVLGGGVIALVARRRRGEHS</sequence>
<dbReference type="OrthoDB" id="4218847at2"/>
<name>A0A066YY85_9ACTN</name>
<evidence type="ECO:0000313" key="5">
    <source>
        <dbReference type="Proteomes" id="UP000027178"/>
    </source>
</evidence>
<keyword evidence="5" id="KW-1185">Reference proteome</keyword>
<evidence type="ECO:0000256" key="1">
    <source>
        <dbReference type="SAM" id="MobiDB-lite"/>
    </source>
</evidence>
<feature type="region of interest" description="Disordered" evidence="1">
    <location>
        <begin position="302"/>
        <end position="324"/>
    </location>
</feature>
<dbReference type="eggNOG" id="ENOG503426H">
    <property type="taxonomic scope" value="Bacteria"/>
</dbReference>
<evidence type="ECO:0000313" key="4">
    <source>
        <dbReference type="EMBL" id="KDN84959.1"/>
    </source>
</evidence>
<gene>
    <name evidence="4" type="ORF">KCH_34860</name>
</gene>
<feature type="transmembrane region" description="Helical" evidence="2">
    <location>
        <begin position="552"/>
        <end position="571"/>
    </location>
</feature>
<keyword evidence="2" id="KW-1133">Transmembrane helix</keyword>
<organism evidence="4 5">
    <name type="scientific">Kitasatospora cheerisanensis KCTC 2395</name>
    <dbReference type="NCBI Taxonomy" id="1348663"/>
    <lineage>
        <taxon>Bacteria</taxon>
        <taxon>Bacillati</taxon>
        <taxon>Actinomycetota</taxon>
        <taxon>Actinomycetes</taxon>
        <taxon>Kitasatosporales</taxon>
        <taxon>Streptomycetaceae</taxon>
        <taxon>Kitasatospora</taxon>
    </lineage>
</organism>
<dbReference type="AlphaFoldDB" id="A0A066YY85"/>
<feature type="signal peptide" evidence="3">
    <location>
        <begin position="1"/>
        <end position="30"/>
    </location>
</feature>
<feature type="chain" id="PRO_5001635407" description="Gram-positive cocci surface proteins LPxTG domain-containing protein" evidence="3">
    <location>
        <begin position="31"/>
        <end position="579"/>
    </location>
</feature>
<evidence type="ECO:0000256" key="2">
    <source>
        <dbReference type="SAM" id="Phobius"/>
    </source>
</evidence>
<comment type="caution">
    <text evidence="4">The sequence shown here is derived from an EMBL/GenBank/DDBJ whole genome shotgun (WGS) entry which is preliminary data.</text>
</comment>
<keyword evidence="2" id="KW-0472">Membrane</keyword>
<evidence type="ECO:0000256" key="3">
    <source>
        <dbReference type="SAM" id="SignalP"/>
    </source>
</evidence>
<proteinExistence type="predicted"/>
<keyword evidence="2" id="KW-0812">Transmembrane</keyword>
<dbReference type="RefSeq" id="WP_035863767.1">
    <property type="nucleotide sequence ID" value="NZ_KK853997.1"/>
</dbReference>
<feature type="region of interest" description="Disordered" evidence="1">
    <location>
        <begin position="484"/>
        <end position="538"/>
    </location>
</feature>
<dbReference type="Proteomes" id="UP000027178">
    <property type="component" value="Unassembled WGS sequence"/>
</dbReference>
<dbReference type="EMBL" id="JNBY01000089">
    <property type="protein sequence ID" value="KDN84959.1"/>
    <property type="molecule type" value="Genomic_DNA"/>
</dbReference>
<dbReference type="HOGENOM" id="CLU_470736_0_0_11"/>
<feature type="compositionally biased region" description="Low complexity" evidence="1">
    <location>
        <begin position="484"/>
        <end position="534"/>
    </location>
</feature>
<reference evidence="4 5" key="1">
    <citation type="submission" date="2014-05" db="EMBL/GenBank/DDBJ databases">
        <title>Draft Genome Sequence of Kitasatospora cheerisanensis KCTC 2395.</title>
        <authorList>
            <person name="Nam D.H."/>
        </authorList>
    </citation>
    <scope>NUCLEOTIDE SEQUENCE [LARGE SCALE GENOMIC DNA]</scope>
    <source>
        <strain evidence="4 5">KCTC 2395</strain>
    </source>
</reference>